<protein>
    <recommendedName>
        <fullName evidence="2">Methyltransferase</fullName>
    </recommendedName>
</protein>
<organism evidence="1">
    <name type="scientific">viral metagenome</name>
    <dbReference type="NCBI Taxonomy" id="1070528"/>
    <lineage>
        <taxon>unclassified sequences</taxon>
        <taxon>metagenomes</taxon>
        <taxon>organismal metagenomes</taxon>
    </lineage>
</organism>
<dbReference type="AlphaFoldDB" id="A0A6C0IP11"/>
<evidence type="ECO:0000313" key="1">
    <source>
        <dbReference type="EMBL" id="QHT94549.1"/>
    </source>
</evidence>
<evidence type="ECO:0008006" key="2">
    <source>
        <dbReference type="Google" id="ProtNLM"/>
    </source>
</evidence>
<dbReference type="Gene3D" id="3.40.50.150">
    <property type="entry name" value="Vaccinia Virus protein VP39"/>
    <property type="match status" value="1"/>
</dbReference>
<sequence length="185" mass="21857">MLQLVNNERTDKNTVHSYLPLYERLLQHKKETATNVLEVGMLKGGSIKLWQEYFVNATVHGVDILPYDQMWEDIQNNERIVLHTSNDAYNEVFFKDTFLDTGIKFDFMLDDGPHTLESMKQFITLYSQLLTDDGILIIEDVQDIAWLQILRNHTPEHLKSHIYTYDLRSTKDRYDDIVFTITKHF</sequence>
<proteinExistence type="predicted"/>
<reference evidence="1" key="1">
    <citation type="journal article" date="2020" name="Nature">
        <title>Giant virus diversity and host interactions through global metagenomics.</title>
        <authorList>
            <person name="Schulz F."/>
            <person name="Roux S."/>
            <person name="Paez-Espino D."/>
            <person name="Jungbluth S."/>
            <person name="Walsh D.A."/>
            <person name="Denef V.J."/>
            <person name="McMahon K.D."/>
            <person name="Konstantinidis K.T."/>
            <person name="Eloe-Fadrosh E.A."/>
            <person name="Kyrpides N.C."/>
            <person name="Woyke T."/>
        </authorList>
    </citation>
    <scope>NUCLEOTIDE SEQUENCE</scope>
    <source>
        <strain evidence="1">GVMAG-M-3300024258-28</strain>
    </source>
</reference>
<dbReference type="SUPFAM" id="SSF53335">
    <property type="entry name" value="S-adenosyl-L-methionine-dependent methyltransferases"/>
    <property type="match status" value="1"/>
</dbReference>
<accession>A0A6C0IP11</accession>
<dbReference type="InterPro" id="IPR029063">
    <property type="entry name" value="SAM-dependent_MTases_sf"/>
</dbReference>
<name>A0A6C0IP11_9ZZZZ</name>
<dbReference type="EMBL" id="MN740225">
    <property type="protein sequence ID" value="QHT94549.1"/>
    <property type="molecule type" value="Genomic_DNA"/>
</dbReference>